<dbReference type="AlphaFoldDB" id="A0A0E9VQE2"/>
<sequence length="30" mass="3608">MSVLYIPLEIMGVYLRQWDSYKKLWALSGF</sequence>
<protein>
    <submittedName>
        <fullName evidence="1">Uncharacterized protein</fullName>
    </submittedName>
</protein>
<organism evidence="1">
    <name type="scientific">Anguilla anguilla</name>
    <name type="common">European freshwater eel</name>
    <name type="synonym">Muraena anguilla</name>
    <dbReference type="NCBI Taxonomy" id="7936"/>
    <lineage>
        <taxon>Eukaryota</taxon>
        <taxon>Metazoa</taxon>
        <taxon>Chordata</taxon>
        <taxon>Craniata</taxon>
        <taxon>Vertebrata</taxon>
        <taxon>Euteleostomi</taxon>
        <taxon>Actinopterygii</taxon>
        <taxon>Neopterygii</taxon>
        <taxon>Teleostei</taxon>
        <taxon>Anguilliformes</taxon>
        <taxon>Anguillidae</taxon>
        <taxon>Anguilla</taxon>
    </lineage>
</organism>
<reference evidence="1" key="2">
    <citation type="journal article" date="2015" name="Fish Shellfish Immunol.">
        <title>Early steps in the European eel (Anguilla anguilla)-Vibrio vulnificus interaction in the gills: Role of the RtxA13 toxin.</title>
        <authorList>
            <person name="Callol A."/>
            <person name="Pajuelo D."/>
            <person name="Ebbesson L."/>
            <person name="Teles M."/>
            <person name="MacKenzie S."/>
            <person name="Amaro C."/>
        </authorList>
    </citation>
    <scope>NUCLEOTIDE SEQUENCE</scope>
</reference>
<proteinExistence type="predicted"/>
<reference evidence="1" key="1">
    <citation type="submission" date="2014-11" db="EMBL/GenBank/DDBJ databases">
        <authorList>
            <person name="Amaro Gonzalez C."/>
        </authorList>
    </citation>
    <scope>NUCLEOTIDE SEQUENCE</scope>
</reference>
<name>A0A0E9VQE2_ANGAN</name>
<evidence type="ECO:0000313" key="1">
    <source>
        <dbReference type="EMBL" id="JAH79473.1"/>
    </source>
</evidence>
<accession>A0A0E9VQE2</accession>
<dbReference type="EMBL" id="GBXM01029104">
    <property type="protein sequence ID" value="JAH79473.1"/>
    <property type="molecule type" value="Transcribed_RNA"/>
</dbReference>